<dbReference type="SUPFAM" id="SSF56574">
    <property type="entry name" value="Serpins"/>
    <property type="match status" value="1"/>
</dbReference>
<name>A0A8K0D784_IGNLU</name>
<comment type="similarity">
    <text evidence="1 4">Belongs to the serpin family.</text>
</comment>
<dbReference type="InterPro" id="IPR023795">
    <property type="entry name" value="Serpin_CS"/>
</dbReference>
<dbReference type="SMART" id="SM00093">
    <property type="entry name" value="SERPIN"/>
    <property type="match status" value="1"/>
</dbReference>
<gene>
    <name evidence="7" type="ORF">ILUMI_08655</name>
</gene>
<dbReference type="PROSITE" id="PS00284">
    <property type="entry name" value="SERPIN"/>
    <property type="match status" value="1"/>
</dbReference>
<dbReference type="InterPro" id="IPR023796">
    <property type="entry name" value="Serpin_dom"/>
</dbReference>
<evidence type="ECO:0000313" key="8">
    <source>
        <dbReference type="Proteomes" id="UP000801492"/>
    </source>
</evidence>
<dbReference type="Pfam" id="PF00079">
    <property type="entry name" value="Serpin"/>
    <property type="match status" value="1"/>
</dbReference>
<proteinExistence type="inferred from homology"/>
<evidence type="ECO:0000256" key="4">
    <source>
        <dbReference type="RuleBase" id="RU000411"/>
    </source>
</evidence>
<evidence type="ECO:0000256" key="5">
    <source>
        <dbReference type="SAM" id="SignalP"/>
    </source>
</evidence>
<evidence type="ECO:0000256" key="1">
    <source>
        <dbReference type="ARBA" id="ARBA00009500"/>
    </source>
</evidence>
<keyword evidence="8" id="KW-1185">Reference proteome</keyword>
<keyword evidence="3" id="KW-0722">Serine protease inhibitor</keyword>
<dbReference type="GO" id="GO:0005615">
    <property type="term" value="C:extracellular space"/>
    <property type="evidence" value="ECO:0007669"/>
    <property type="project" value="InterPro"/>
</dbReference>
<evidence type="ECO:0000256" key="2">
    <source>
        <dbReference type="ARBA" id="ARBA00022690"/>
    </source>
</evidence>
<sequence>MQFNLLILIFGLLSSSFAEDSQILKEFSTGYNEFTSDVYKELLKTNSGNFIVCPLSADIILALTNSGAQGQTAKELTTILRLPENPDKVQEMFKAISPHLQSSEKYTLSSANKIYIKKGFEINDQYKKVAVDVFDSEMQNIDFSDNEAAASEINRWVADKTHNKIQNLISSSMLNDDTRTVLINAIYFHGKWIHQFDTRDTLMLPFYVNSKDHVDTDMMRLTDQFEYYESSELNARFLKLDYEGGDVSMHIVLPNEREGLADLEEKIAVALASPNYSYEKVSVLIPKFVIETQIKFKPILQAIGVKSAFEDYANFRGVGAKQENLKISEVVQKAFIEVEEKGTTAAASTAVLQIQTLSIIIPINPPKKFHADHPFLFYLRLNKLGINFFVGRYKSP</sequence>
<dbReference type="InterPro" id="IPR000215">
    <property type="entry name" value="Serpin_fam"/>
</dbReference>
<dbReference type="PANTHER" id="PTHR11461:SF211">
    <property type="entry name" value="GH10112P-RELATED"/>
    <property type="match status" value="1"/>
</dbReference>
<dbReference type="Proteomes" id="UP000801492">
    <property type="component" value="Unassembled WGS sequence"/>
</dbReference>
<dbReference type="InterPro" id="IPR036186">
    <property type="entry name" value="Serpin_sf"/>
</dbReference>
<dbReference type="InterPro" id="IPR042178">
    <property type="entry name" value="Serpin_sf_1"/>
</dbReference>
<dbReference type="GO" id="GO:0004867">
    <property type="term" value="F:serine-type endopeptidase inhibitor activity"/>
    <property type="evidence" value="ECO:0007669"/>
    <property type="project" value="UniProtKB-KW"/>
</dbReference>
<protein>
    <recommendedName>
        <fullName evidence="6">Serpin domain-containing protein</fullName>
    </recommendedName>
</protein>
<comment type="caution">
    <text evidence="7">The sequence shown here is derived from an EMBL/GenBank/DDBJ whole genome shotgun (WGS) entry which is preliminary data.</text>
</comment>
<reference evidence="7" key="1">
    <citation type="submission" date="2019-08" db="EMBL/GenBank/DDBJ databases">
        <title>The genome of the North American firefly Photinus pyralis.</title>
        <authorList>
            <consortium name="Photinus pyralis genome working group"/>
            <person name="Fallon T.R."/>
            <person name="Sander Lower S.E."/>
            <person name="Weng J.-K."/>
        </authorList>
    </citation>
    <scope>NUCLEOTIDE SEQUENCE</scope>
    <source>
        <strain evidence="7">TRF0915ILg1</strain>
        <tissue evidence="7">Whole body</tissue>
    </source>
</reference>
<feature type="domain" description="Serpin" evidence="6">
    <location>
        <begin position="36"/>
        <end position="396"/>
    </location>
</feature>
<dbReference type="InterPro" id="IPR042185">
    <property type="entry name" value="Serpin_sf_2"/>
</dbReference>
<feature type="signal peptide" evidence="5">
    <location>
        <begin position="1"/>
        <end position="18"/>
    </location>
</feature>
<dbReference type="Gene3D" id="2.30.39.10">
    <property type="entry name" value="Alpha-1-antitrypsin, domain 1"/>
    <property type="match status" value="2"/>
</dbReference>
<dbReference type="PANTHER" id="PTHR11461">
    <property type="entry name" value="SERINE PROTEASE INHIBITOR, SERPIN"/>
    <property type="match status" value="1"/>
</dbReference>
<feature type="chain" id="PRO_5035424910" description="Serpin domain-containing protein" evidence="5">
    <location>
        <begin position="19"/>
        <end position="396"/>
    </location>
</feature>
<dbReference type="Gene3D" id="3.30.497.10">
    <property type="entry name" value="Antithrombin, subunit I, domain 2"/>
    <property type="match status" value="1"/>
</dbReference>
<keyword evidence="2" id="KW-0646">Protease inhibitor</keyword>
<dbReference type="OrthoDB" id="9518664at2759"/>
<keyword evidence="5" id="KW-0732">Signal</keyword>
<dbReference type="EMBL" id="VTPC01004093">
    <property type="protein sequence ID" value="KAF2897517.1"/>
    <property type="molecule type" value="Genomic_DNA"/>
</dbReference>
<evidence type="ECO:0000256" key="3">
    <source>
        <dbReference type="ARBA" id="ARBA00022900"/>
    </source>
</evidence>
<evidence type="ECO:0000259" key="6">
    <source>
        <dbReference type="SMART" id="SM00093"/>
    </source>
</evidence>
<accession>A0A8K0D784</accession>
<evidence type="ECO:0000313" key="7">
    <source>
        <dbReference type="EMBL" id="KAF2897517.1"/>
    </source>
</evidence>
<organism evidence="7 8">
    <name type="scientific">Ignelater luminosus</name>
    <name type="common">Cucubano</name>
    <name type="synonym">Pyrophorus luminosus</name>
    <dbReference type="NCBI Taxonomy" id="2038154"/>
    <lineage>
        <taxon>Eukaryota</taxon>
        <taxon>Metazoa</taxon>
        <taxon>Ecdysozoa</taxon>
        <taxon>Arthropoda</taxon>
        <taxon>Hexapoda</taxon>
        <taxon>Insecta</taxon>
        <taxon>Pterygota</taxon>
        <taxon>Neoptera</taxon>
        <taxon>Endopterygota</taxon>
        <taxon>Coleoptera</taxon>
        <taxon>Polyphaga</taxon>
        <taxon>Elateriformia</taxon>
        <taxon>Elateroidea</taxon>
        <taxon>Elateridae</taxon>
        <taxon>Agrypninae</taxon>
        <taxon>Pyrophorini</taxon>
        <taxon>Ignelater</taxon>
    </lineage>
</organism>
<dbReference type="AlphaFoldDB" id="A0A8K0D784"/>